<evidence type="ECO:0000256" key="3">
    <source>
        <dbReference type="ARBA" id="ARBA00022559"/>
    </source>
</evidence>
<evidence type="ECO:0000256" key="9">
    <source>
        <dbReference type="SAM" id="SignalP"/>
    </source>
</evidence>
<feature type="chain" id="PRO_5046741891" description="Catalase-related peroxidase" evidence="9">
    <location>
        <begin position="25"/>
        <end position="328"/>
    </location>
</feature>
<dbReference type="Gene3D" id="2.40.180.10">
    <property type="entry name" value="Catalase core domain"/>
    <property type="match status" value="1"/>
</dbReference>
<keyword evidence="3 8" id="KW-0575">Peroxidase</keyword>
<dbReference type="InterPro" id="IPR018028">
    <property type="entry name" value="Catalase"/>
</dbReference>
<dbReference type="Proteomes" id="UP001204142">
    <property type="component" value="Unassembled WGS sequence"/>
</dbReference>
<keyword evidence="4 8" id="KW-0349">Heme</keyword>
<gene>
    <name evidence="11" type="ORF">NQT62_09705</name>
</gene>
<dbReference type="InterPro" id="IPR024168">
    <property type="entry name" value="Catalase_SrpA-type_pred"/>
</dbReference>
<dbReference type="InterPro" id="IPR020835">
    <property type="entry name" value="Catalase_sf"/>
</dbReference>
<dbReference type="SUPFAM" id="SSF56634">
    <property type="entry name" value="Heme-dependent catalase-like"/>
    <property type="match status" value="1"/>
</dbReference>
<evidence type="ECO:0000256" key="1">
    <source>
        <dbReference type="ARBA" id="ARBA00002974"/>
    </source>
</evidence>
<reference evidence="11 12" key="1">
    <citation type="submission" date="2022-07" db="EMBL/GenBank/DDBJ databases">
        <authorList>
            <person name="Xamxidin M."/>
            <person name="Wu M."/>
        </authorList>
    </citation>
    <scope>NUCLEOTIDE SEQUENCE [LARGE SCALE GENOMIC DNA]</scope>
    <source>
        <strain evidence="11 12">NBRC 111650</strain>
    </source>
</reference>
<dbReference type="PANTHER" id="PTHR11465">
    <property type="entry name" value="CATALASE"/>
    <property type="match status" value="1"/>
</dbReference>
<dbReference type="InterPro" id="IPR011614">
    <property type="entry name" value="Catalase_core"/>
</dbReference>
<dbReference type="Pfam" id="PF00199">
    <property type="entry name" value="Catalase"/>
    <property type="match status" value="1"/>
</dbReference>
<proteinExistence type="inferred from homology"/>
<evidence type="ECO:0000256" key="7">
    <source>
        <dbReference type="ARBA" id="ARBA00023004"/>
    </source>
</evidence>
<evidence type="ECO:0000256" key="5">
    <source>
        <dbReference type="ARBA" id="ARBA00022723"/>
    </source>
</evidence>
<accession>A0ABT1WI38</accession>
<dbReference type="EMBL" id="JANIGO010000003">
    <property type="protein sequence ID" value="MCQ8896706.1"/>
    <property type="molecule type" value="Genomic_DNA"/>
</dbReference>
<dbReference type="RefSeq" id="WP_256764519.1">
    <property type="nucleotide sequence ID" value="NZ_JANIGO010000003.1"/>
</dbReference>
<dbReference type="CDD" id="cd08153">
    <property type="entry name" value="srpA_like"/>
    <property type="match status" value="1"/>
</dbReference>
<organism evidence="11 12">
    <name type="scientific">Limnobacter humi</name>
    <dbReference type="NCBI Taxonomy" id="1778671"/>
    <lineage>
        <taxon>Bacteria</taxon>
        <taxon>Pseudomonadati</taxon>
        <taxon>Pseudomonadota</taxon>
        <taxon>Betaproteobacteria</taxon>
        <taxon>Burkholderiales</taxon>
        <taxon>Burkholderiaceae</taxon>
        <taxon>Limnobacter</taxon>
    </lineage>
</organism>
<keyword evidence="7 8" id="KW-0408">Iron</keyword>
<feature type="signal peptide" evidence="9">
    <location>
        <begin position="1"/>
        <end position="24"/>
    </location>
</feature>
<feature type="domain" description="Catalase core" evidence="10">
    <location>
        <begin position="14"/>
        <end position="328"/>
    </location>
</feature>
<evidence type="ECO:0000256" key="8">
    <source>
        <dbReference type="PIRNR" id="PIRNR000296"/>
    </source>
</evidence>
<dbReference type="PIRSF" id="PIRSF000296">
    <property type="entry name" value="SrpA"/>
    <property type="match status" value="1"/>
</dbReference>
<keyword evidence="12" id="KW-1185">Reference proteome</keyword>
<keyword evidence="6 8" id="KW-0560">Oxidoreductase</keyword>
<keyword evidence="5 8" id="KW-0479">Metal-binding</keyword>
<name>A0ABT1WI38_9BURK</name>
<comment type="function">
    <text evidence="1">Decomposes hydrogen peroxide into water and oxygen; serves to protect cells from the toxic effects of hydrogen peroxide.</text>
</comment>
<sequence>MKKTILNCALGSLMVAAVAPALHAQETNAVTLVDGLEGVFGKQDGFRRSGAKGVCAKGVFTGTPAGAALSSASAFSGKPVPVTLRFSVGGGNPRAPENAKSVRGMAVQMELPNNEQWLMANISTPVFGAATPESFQAFLDARRPDPATGKPDPAKIAAATAANPDHKIQPDFLKTRGVPASYGAVNYWGVNAFKMTNKKGKSQMVRWVFEPVGGEEFLKEENVASTPPNFLVDELKGRVGQIPVNFSFVLQLAAAGDPTNNPTVQWPADRKTVVAGNLAVTSVEDKAVCDSINFNPLVLPKGVEASDDPILLARPGAYAVSQGRRLSK</sequence>
<dbReference type="Gene3D" id="1.20.1280.120">
    <property type="match status" value="1"/>
</dbReference>
<evidence type="ECO:0000256" key="4">
    <source>
        <dbReference type="ARBA" id="ARBA00022617"/>
    </source>
</evidence>
<dbReference type="SMART" id="SM01060">
    <property type="entry name" value="Catalase"/>
    <property type="match status" value="1"/>
</dbReference>
<comment type="caution">
    <text evidence="11">The sequence shown here is derived from an EMBL/GenBank/DDBJ whole genome shotgun (WGS) entry which is preliminary data.</text>
</comment>
<comment type="similarity">
    <text evidence="2 8">Belongs to the catalase family.</text>
</comment>
<evidence type="ECO:0000313" key="12">
    <source>
        <dbReference type="Proteomes" id="UP001204142"/>
    </source>
</evidence>
<dbReference type="PANTHER" id="PTHR11465:SF9">
    <property type="entry name" value="CATALASE"/>
    <property type="match status" value="1"/>
</dbReference>
<comment type="function">
    <text evidence="8">Has an organic peroxide-dependent peroxidase activity.</text>
</comment>
<evidence type="ECO:0000259" key="10">
    <source>
        <dbReference type="SMART" id="SM01060"/>
    </source>
</evidence>
<keyword evidence="9" id="KW-0732">Signal</keyword>
<evidence type="ECO:0000256" key="6">
    <source>
        <dbReference type="ARBA" id="ARBA00023002"/>
    </source>
</evidence>
<protein>
    <recommendedName>
        <fullName evidence="8">Catalase-related peroxidase</fullName>
        <ecNumber evidence="8">1.11.1.-</ecNumber>
    </recommendedName>
</protein>
<evidence type="ECO:0000313" key="11">
    <source>
        <dbReference type="EMBL" id="MCQ8896706.1"/>
    </source>
</evidence>
<dbReference type="PROSITE" id="PS51402">
    <property type="entry name" value="CATALASE_3"/>
    <property type="match status" value="1"/>
</dbReference>
<dbReference type="EC" id="1.11.1.-" evidence="8"/>
<comment type="cofactor">
    <cofactor evidence="8">
        <name>heme</name>
        <dbReference type="ChEBI" id="CHEBI:30413"/>
    </cofactor>
</comment>
<evidence type="ECO:0000256" key="2">
    <source>
        <dbReference type="ARBA" id="ARBA00005329"/>
    </source>
</evidence>
<dbReference type="GO" id="GO:0004601">
    <property type="term" value="F:peroxidase activity"/>
    <property type="evidence" value="ECO:0007669"/>
    <property type="project" value="UniProtKB-KW"/>
</dbReference>